<dbReference type="RefSeq" id="WP_307248093.1">
    <property type="nucleotide sequence ID" value="NZ_JAUSQZ010000001.1"/>
</dbReference>
<sequence length="75" mass="7927">MTDESPTTMVIHWPTGTVTDLAVIEAVARLSLALKRVGARLEITSSDGELVRMIRACGLDSVVGPEAGRPPRSPA</sequence>
<evidence type="ECO:0000313" key="2">
    <source>
        <dbReference type="Proteomes" id="UP001235712"/>
    </source>
</evidence>
<organism evidence="1 2">
    <name type="scientific">Kineosporia succinea</name>
    <dbReference type="NCBI Taxonomy" id="84632"/>
    <lineage>
        <taxon>Bacteria</taxon>
        <taxon>Bacillati</taxon>
        <taxon>Actinomycetota</taxon>
        <taxon>Actinomycetes</taxon>
        <taxon>Kineosporiales</taxon>
        <taxon>Kineosporiaceae</taxon>
        <taxon>Kineosporia</taxon>
    </lineage>
</organism>
<proteinExistence type="predicted"/>
<name>A0ABT9PAG6_9ACTN</name>
<keyword evidence="2" id="KW-1185">Reference proteome</keyword>
<gene>
    <name evidence="1" type="ORF">J2S57_005435</name>
</gene>
<comment type="caution">
    <text evidence="1">The sequence shown here is derived from an EMBL/GenBank/DDBJ whole genome shotgun (WGS) entry which is preliminary data.</text>
</comment>
<reference evidence="1 2" key="1">
    <citation type="submission" date="2023-07" db="EMBL/GenBank/DDBJ databases">
        <title>Sequencing the genomes of 1000 actinobacteria strains.</title>
        <authorList>
            <person name="Klenk H.-P."/>
        </authorList>
    </citation>
    <scope>NUCLEOTIDE SEQUENCE [LARGE SCALE GENOMIC DNA]</scope>
    <source>
        <strain evidence="1 2">DSM 44388</strain>
    </source>
</reference>
<protein>
    <recommendedName>
        <fullName evidence="3">STAS domain-containing protein</fullName>
    </recommendedName>
</protein>
<evidence type="ECO:0000313" key="1">
    <source>
        <dbReference type="EMBL" id="MDP9829686.1"/>
    </source>
</evidence>
<dbReference type="EMBL" id="JAUSQZ010000001">
    <property type="protein sequence ID" value="MDP9829686.1"/>
    <property type="molecule type" value="Genomic_DNA"/>
</dbReference>
<accession>A0ABT9PAG6</accession>
<evidence type="ECO:0008006" key="3">
    <source>
        <dbReference type="Google" id="ProtNLM"/>
    </source>
</evidence>
<dbReference type="Proteomes" id="UP001235712">
    <property type="component" value="Unassembled WGS sequence"/>
</dbReference>